<evidence type="ECO:0000259" key="1">
    <source>
        <dbReference type="PROSITE" id="PS51767"/>
    </source>
</evidence>
<feature type="domain" description="Peptidase A1" evidence="1">
    <location>
        <begin position="1"/>
        <end position="126"/>
    </location>
</feature>
<dbReference type="GeneID" id="59352489"/>
<dbReference type="InterPro" id="IPR033121">
    <property type="entry name" value="PEPTIDASE_A1"/>
</dbReference>
<proteinExistence type="predicted"/>
<dbReference type="SUPFAM" id="SSF50630">
    <property type="entry name" value="Acid proteases"/>
    <property type="match status" value="1"/>
</dbReference>
<dbReference type="Proteomes" id="UP000636479">
    <property type="component" value="Unassembled WGS sequence"/>
</dbReference>
<name>A0A8H6S055_9AGAR</name>
<dbReference type="Pfam" id="PF00026">
    <property type="entry name" value="Asp"/>
    <property type="match status" value="1"/>
</dbReference>
<dbReference type="Gene3D" id="2.40.70.10">
    <property type="entry name" value="Acid Proteases"/>
    <property type="match status" value="1"/>
</dbReference>
<evidence type="ECO:0000313" key="3">
    <source>
        <dbReference type="Proteomes" id="UP000636479"/>
    </source>
</evidence>
<dbReference type="OrthoDB" id="660550at2759"/>
<dbReference type="RefSeq" id="XP_037213529.1">
    <property type="nucleotide sequence ID" value="XM_037369973.1"/>
</dbReference>
<dbReference type="PROSITE" id="PS51767">
    <property type="entry name" value="PEPTIDASE_A1"/>
    <property type="match status" value="1"/>
</dbReference>
<protein>
    <submittedName>
        <fullName evidence="2">Aspartic peptidase A1</fullName>
    </submittedName>
</protein>
<dbReference type="EMBL" id="JACAZF010000016">
    <property type="protein sequence ID" value="KAF7289800.1"/>
    <property type="molecule type" value="Genomic_DNA"/>
</dbReference>
<dbReference type="InterPro" id="IPR021109">
    <property type="entry name" value="Peptidase_aspartic_dom_sf"/>
</dbReference>
<gene>
    <name evidence="2" type="ORF">MIND_01354300</name>
</gene>
<sequence>MVTRKRSSMAPAQTALSSNPGLHVLTLGRPSCGLGLTSLQRLFQITAAQYQILQSLFFTINGVTYEFPPSAQIWPPTLNTAIGGRPDMIYLAVSNMPTPGGCIAGQVFLERFYSAWDNTNRRVGFANTPWTLS</sequence>
<keyword evidence="3" id="KW-1185">Reference proteome</keyword>
<evidence type="ECO:0000313" key="2">
    <source>
        <dbReference type="EMBL" id="KAF7289800.1"/>
    </source>
</evidence>
<reference evidence="2" key="1">
    <citation type="submission" date="2020-05" db="EMBL/GenBank/DDBJ databases">
        <title>Mycena genomes resolve the evolution of fungal bioluminescence.</title>
        <authorList>
            <person name="Tsai I.J."/>
        </authorList>
    </citation>
    <scope>NUCLEOTIDE SEQUENCE</scope>
    <source>
        <strain evidence="2">171206Taipei</strain>
    </source>
</reference>
<dbReference type="AlphaFoldDB" id="A0A8H6S055"/>
<organism evidence="2 3">
    <name type="scientific">Mycena indigotica</name>
    <dbReference type="NCBI Taxonomy" id="2126181"/>
    <lineage>
        <taxon>Eukaryota</taxon>
        <taxon>Fungi</taxon>
        <taxon>Dikarya</taxon>
        <taxon>Basidiomycota</taxon>
        <taxon>Agaricomycotina</taxon>
        <taxon>Agaricomycetes</taxon>
        <taxon>Agaricomycetidae</taxon>
        <taxon>Agaricales</taxon>
        <taxon>Marasmiineae</taxon>
        <taxon>Mycenaceae</taxon>
        <taxon>Mycena</taxon>
    </lineage>
</organism>
<accession>A0A8H6S055</accession>
<comment type="caution">
    <text evidence="2">The sequence shown here is derived from an EMBL/GenBank/DDBJ whole genome shotgun (WGS) entry which is preliminary data.</text>
</comment>